<reference evidence="1 2" key="1">
    <citation type="submission" date="2021-12" db="EMBL/GenBank/DDBJ databases">
        <title>Genome sequencing of bacteria with rrn-lacking chromosome and rrn-plasmid.</title>
        <authorList>
            <person name="Anda M."/>
            <person name="Iwasaki W."/>
        </authorList>
    </citation>
    <scope>NUCLEOTIDE SEQUENCE [LARGE SCALE GENOMIC DNA]</scope>
    <source>
        <strain evidence="1 2">NBRC 15940</strain>
    </source>
</reference>
<comment type="caution">
    <text evidence="1">The sequence shown here is derived from an EMBL/GenBank/DDBJ whole genome shotgun (WGS) entry which is preliminary data.</text>
</comment>
<accession>A0AAN5AIC7</accession>
<keyword evidence="2" id="KW-1185">Reference proteome</keyword>
<proteinExistence type="predicted"/>
<evidence type="ECO:0008006" key="3">
    <source>
        <dbReference type="Google" id="ProtNLM"/>
    </source>
</evidence>
<protein>
    <recommendedName>
        <fullName evidence="3">Viral A-type inclusion protein</fullName>
    </recommendedName>
</protein>
<evidence type="ECO:0000313" key="2">
    <source>
        <dbReference type="Proteomes" id="UP001310022"/>
    </source>
</evidence>
<sequence>MTRNLSIFTLLLFLFSCNSEEKKQKEELQSIYNEVIDIHDEAMPRMGTIVRYQSEIQKLLKDSTSSEEQHAQFRQVNVALLKSEKAMMEWMHHLNTQYDTLDYQEARQYLLEEKNNISAINKMMAEAQEEAKNIIP</sequence>
<dbReference type="Proteomes" id="UP001310022">
    <property type="component" value="Unassembled WGS sequence"/>
</dbReference>
<dbReference type="PROSITE" id="PS51257">
    <property type="entry name" value="PROKAR_LIPOPROTEIN"/>
    <property type="match status" value="1"/>
</dbReference>
<evidence type="ECO:0000313" key="1">
    <source>
        <dbReference type="EMBL" id="GJM60280.1"/>
    </source>
</evidence>
<dbReference type="AlphaFoldDB" id="A0AAN5AIC7"/>
<organism evidence="1 2">
    <name type="scientific">Persicobacter diffluens</name>
    <dbReference type="NCBI Taxonomy" id="981"/>
    <lineage>
        <taxon>Bacteria</taxon>
        <taxon>Pseudomonadati</taxon>
        <taxon>Bacteroidota</taxon>
        <taxon>Cytophagia</taxon>
        <taxon>Cytophagales</taxon>
        <taxon>Persicobacteraceae</taxon>
        <taxon>Persicobacter</taxon>
    </lineage>
</organism>
<dbReference type="EMBL" id="BQKE01000001">
    <property type="protein sequence ID" value="GJM60280.1"/>
    <property type="molecule type" value="Genomic_DNA"/>
</dbReference>
<dbReference type="RefSeq" id="WP_338236084.1">
    <property type="nucleotide sequence ID" value="NZ_BQKE01000001.1"/>
</dbReference>
<name>A0AAN5AIC7_9BACT</name>
<gene>
    <name evidence="1" type="ORF">PEDI_08320</name>
</gene>